<feature type="region of interest" description="Disordered" evidence="1">
    <location>
        <begin position="180"/>
        <end position="199"/>
    </location>
</feature>
<dbReference type="CDD" id="cd01741">
    <property type="entry name" value="GATase1_1"/>
    <property type="match status" value="1"/>
</dbReference>
<protein>
    <submittedName>
        <fullName evidence="3">Class I glutamine amidotransferase-like protein</fullName>
    </submittedName>
</protein>
<proteinExistence type="predicted"/>
<dbReference type="SUPFAM" id="SSF52317">
    <property type="entry name" value="Class I glutamine amidotransferase-like"/>
    <property type="match status" value="1"/>
</dbReference>
<evidence type="ECO:0000256" key="1">
    <source>
        <dbReference type="SAM" id="MobiDB-lite"/>
    </source>
</evidence>
<dbReference type="Gene3D" id="3.40.50.880">
    <property type="match status" value="1"/>
</dbReference>
<dbReference type="STRING" id="1314674.A0A0D7BCM6"/>
<dbReference type="Pfam" id="PF00117">
    <property type="entry name" value="GATase"/>
    <property type="match status" value="1"/>
</dbReference>
<feature type="domain" description="Glutamine amidotransferase" evidence="2">
    <location>
        <begin position="81"/>
        <end position="265"/>
    </location>
</feature>
<dbReference type="GO" id="GO:0005634">
    <property type="term" value="C:nucleus"/>
    <property type="evidence" value="ECO:0007669"/>
    <property type="project" value="TreeGrafter"/>
</dbReference>
<keyword evidence="4" id="KW-1185">Reference proteome</keyword>
<dbReference type="EMBL" id="KN880512">
    <property type="protein sequence ID" value="KIY68005.1"/>
    <property type="molecule type" value="Genomic_DNA"/>
</dbReference>
<dbReference type="InterPro" id="IPR044992">
    <property type="entry name" value="ChyE-like"/>
</dbReference>
<dbReference type="AlphaFoldDB" id="A0A0D7BCM6"/>
<keyword evidence="3" id="KW-0808">Transferase</keyword>
<dbReference type="OrthoDB" id="92161at2759"/>
<accession>A0A0D7BCM6</accession>
<evidence type="ECO:0000259" key="2">
    <source>
        <dbReference type="Pfam" id="PF00117"/>
    </source>
</evidence>
<evidence type="ECO:0000313" key="3">
    <source>
        <dbReference type="EMBL" id="KIY68005.1"/>
    </source>
</evidence>
<dbReference type="Proteomes" id="UP000054007">
    <property type="component" value="Unassembled WGS sequence"/>
</dbReference>
<dbReference type="InterPro" id="IPR029062">
    <property type="entry name" value="Class_I_gatase-like"/>
</dbReference>
<sequence length="312" mass="33251">MSTKPRIALLVCDTPLPNVLATSGDYTAIFTRLLANSSLAPPADGFELDGFDVVNKRIYPALPDGVEAPSDCTIDSERPLAAYDILMLSGSKASAYNETADPWITPLVKYMSTVLSKKEGLPKVVGICFGHQIIARALGCTVGVNPKGWEIGPTPIRLTQVGREVFPDLVQAAGQGSTAVASDARAGEGGGDAGGIPSASRKEASEVVMSINQMHRDHVLELPSGTELIAENDISEVQGFVLREGGSKTLRLLTLQGHPEFTPSVVGLIAEARAENGVISKELYEDVRRRLEDKTDGNAVADVVWRMVRAEV</sequence>
<reference evidence="3 4" key="1">
    <citation type="journal article" date="2015" name="Fungal Genet. Biol.">
        <title>Evolution of novel wood decay mechanisms in Agaricales revealed by the genome sequences of Fistulina hepatica and Cylindrobasidium torrendii.</title>
        <authorList>
            <person name="Floudas D."/>
            <person name="Held B.W."/>
            <person name="Riley R."/>
            <person name="Nagy L.G."/>
            <person name="Koehler G."/>
            <person name="Ransdell A.S."/>
            <person name="Younus H."/>
            <person name="Chow J."/>
            <person name="Chiniquy J."/>
            <person name="Lipzen A."/>
            <person name="Tritt A."/>
            <person name="Sun H."/>
            <person name="Haridas S."/>
            <person name="LaButti K."/>
            <person name="Ohm R.A."/>
            <person name="Kues U."/>
            <person name="Blanchette R.A."/>
            <person name="Grigoriev I.V."/>
            <person name="Minto R.E."/>
            <person name="Hibbett D.S."/>
        </authorList>
    </citation>
    <scope>NUCLEOTIDE SEQUENCE [LARGE SCALE GENOMIC DNA]</scope>
    <source>
        <strain evidence="3 4">FP15055 ss-10</strain>
    </source>
</reference>
<organism evidence="3 4">
    <name type="scientific">Cylindrobasidium torrendii FP15055 ss-10</name>
    <dbReference type="NCBI Taxonomy" id="1314674"/>
    <lineage>
        <taxon>Eukaryota</taxon>
        <taxon>Fungi</taxon>
        <taxon>Dikarya</taxon>
        <taxon>Basidiomycota</taxon>
        <taxon>Agaricomycotina</taxon>
        <taxon>Agaricomycetes</taxon>
        <taxon>Agaricomycetidae</taxon>
        <taxon>Agaricales</taxon>
        <taxon>Marasmiineae</taxon>
        <taxon>Physalacriaceae</taxon>
        <taxon>Cylindrobasidium</taxon>
    </lineage>
</organism>
<dbReference type="PANTHER" id="PTHR42695">
    <property type="entry name" value="GLUTAMINE AMIDOTRANSFERASE YLR126C-RELATED"/>
    <property type="match status" value="1"/>
</dbReference>
<keyword evidence="3" id="KW-0315">Glutamine amidotransferase</keyword>
<dbReference type="PANTHER" id="PTHR42695:SF5">
    <property type="entry name" value="GLUTAMINE AMIDOTRANSFERASE YLR126C-RELATED"/>
    <property type="match status" value="1"/>
</dbReference>
<dbReference type="InterPro" id="IPR017926">
    <property type="entry name" value="GATASE"/>
</dbReference>
<evidence type="ECO:0000313" key="4">
    <source>
        <dbReference type="Proteomes" id="UP000054007"/>
    </source>
</evidence>
<name>A0A0D7BCM6_9AGAR</name>
<dbReference type="GO" id="GO:0016740">
    <property type="term" value="F:transferase activity"/>
    <property type="evidence" value="ECO:0007669"/>
    <property type="project" value="UniProtKB-KW"/>
</dbReference>
<gene>
    <name evidence="3" type="ORF">CYLTODRAFT_436773</name>
</gene>
<dbReference type="GO" id="GO:0005829">
    <property type="term" value="C:cytosol"/>
    <property type="evidence" value="ECO:0007669"/>
    <property type="project" value="TreeGrafter"/>
</dbReference>